<organism evidence="2 3">
    <name type="scientific">Stylosanthes scabra</name>
    <dbReference type="NCBI Taxonomy" id="79078"/>
    <lineage>
        <taxon>Eukaryota</taxon>
        <taxon>Viridiplantae</taxon>
        <taxon>Streptophyta</taxon>
        <taxon>Embryophyta</taxon>
        <taxon>Tracheophyta</taxon>
        <taxon>Spermatophyta</taxon>
        <taxon>Magnoliopsida</taxon>
        <taxon>eudicotyledons</taxon>
        <taxon>Gunneridae</taxon>
        <taxon>Pentapetalae</taxon>
        <taxon>rosids</taxon>
        <taxon>fabids</taxon>
        <taxon>Fabales</taxon>
        <taxon>Fabaceae</taxon>
        <taxon>Papilionoideae</taxon>
        <taxon>50 kb inversion clade</taxon>
        <taxon>dalbergioids sensu lato</taxon>
        <taxon>Dalbergieae</taxon>
        <taxon>Pterocarpus clade</taxon>
        <taxon>Stylosanthes</taxon>
    </lineage>
</organism>
<dbReference type="PANTHER" id="PTHR31672">
    <property type="entry name" value="BNACNNG10540D PROTEIN"/>
    <property type="match status" value="1"/>
</dbReference>
<sequence>MGNLLGTTDKRPKPSPPILPDDLIEEILVRVPASTLLRLKIVCKSWNALICSSEFTRFHLDRSREDPPLVYGFEYDRKIRFVPMRNVLPGVHARCHVGMVSRDKLGSKNSRKSIVQDSPCYYEPKAVIGTFVNGSLNWAAHAHAESYNGDPGVDALRDRLCVCLMMEKHNGWVLWVMEEYGVEESWTRLFNVVSEIQGHRGPFKALYTTQDNAAYVTVFSPGNRSYGLKIVTHEKYVALGWNIYYRVEVGHQNMYVYHETLLSPSHLGLPSFNYTD</sequence>
<evidence type="ECO:0000259" key="1">
    <source>
        <dbReference type="PROSITE" id="PS50181"/>
    </source>
</evidence>
<evidence type="ECO:0000313" key="3">
    <source>
        <dbReference type="Proteomes" id="UP001341840"/>
    </source>
</evidence>
<protein>
    <recommendedName>
        <fullName evidence="1">F-box domain-containing protein</fullName>
    </recommendedName>
</protein>
<dbReference type="Proteomes" id="UP001341840">
    <property type="component" value="Unassembled WGS sequence"/>
</dbReference>
<feature type="domain" description="F-box" evidence="1">
    <location>
        <begin position="19"/>
        <end position="58"/>
    </location>
</feature>
<accession>A0ABU6Z7K2</accession>
<dbReference type="PROSITE" id="PS50181">
    <property type="entry name" value="FBOX"/>
    <property type="match status" value="1"/>
</dbReference>
<comment type="caution">
    <text evidence="2">The sequence shown here is derived from an EMBL/GenBank/DDBJ whole genome shotgun (WGS) entry which is preliminary data.</text>
</comment>
<dbReference type="InterPro" id="IPR001810">
    <property type="entry name" value="F-box_dom"/>
</dbReference>
<reference evidence="2 3" key="1">
    <citation type="journal article" date="2023" name="Plants (Basel)">
        <title>Bridging the Gap: Combining Genomics and Transcriptomics Approaches to Understand Stylosanthes scabra, an Orphan Legume from the Brazilian Caatinga.</title>
        <authorList>
            <person name="Ferreira-Neto J.R.C."/>
            <person name="da Silva M.D."/>
            <person name="Binneck E."/>
            <person name="de Melo N.F."/>
            <person name="da Silva R.H."/>
            <person name="de Melo A.L.T.M."/>
            <person name="Pandolfi V."/>
            <person name="Bustamante F.O."/>
            <person name="Brasileiro-Vidal A.C."/>
            <person name="Benko-Iseppon A.M."/>
        </authorList>
    </citation>
    <scope>NUCLEOTIDE SEQUENCE [LARGE SCALE GENOMIC DNA]</scope>
    <source>
        <tissue evidence="2">Leaves</tissue>
    </source>
</reference>
<name>A0ABU6Z7K2_9FABA</name>
<dbReference type="Gene3D" id="1.20.1280.50">
    <property type="match status" value="1"/>
</dbReference>
<dbReference type="CDD" id="cd22157">
    <property type="entry name" value="F-box_AtFBW1-like"/>
    <property type="match status" value="1"/>
</dbReference>
<dbReference type="EMBL" id="JASCZI010271951">
    <property type="protein sequence ID" value="MED6218229.1"/>
    <property type="molecule type" value="Genomic_DNA"/>
</dbReference>
<dbReference type="InterPro" id="IPR036047">
    <property type="entry name" value="F-box-like_dom_sf"/>
</dbReference>
<dbReference type="PANTHER" id="PTHR31672:SF13">
    <property type="entry name" value="F-BOX PROTEIN CPR30-LIKE"/>
    <property type="match status" value="1"/>
</dbReference>
<dbReference type="SMART" id="SM00256">
    <property type="entry name" value="FBOX"/>
    <property type="match status" value="1"/>
</dbReference>
<proteinExistence type="predicted"/>
<gene>
    <name evidence="2" type="ORF">PIB30_025003</name>
</gene>
<dbReference type="InterPro" id="IPR050796">
    <property type="entry name" value="SCF_F-box_component"/>
</dbReference>
<dbReference type="SUPFAM" id="SSF81383">
    <property type="entry name" value="F-box domain"/>
    <property type="match status" value="1"/>
</dbReference>
<evidence type="ECO:0000313" key="2">
    <source>
        <dbReference type="EMBL" id="MED6218229.1"/>
    </source>
</evidence>
<dbReference type="Pfam" id="PF00646">
    <property type="entry name" value="F-box"/>
    <property type="match status" value="1"/>
</dbReference>
<keyword evidence="3" id="KW-1185">Reference proteome</keyword>